<dbReference type="GO" id="GO:0008270">
    <property type="term" value="F:zinc ion binding"/>
    <property type="evidence" value="ECO:0007669"/>
    <property type="project" value="UniProtKB-KW"/>
</dbReference>
<protein>
    <submittedName>
        <fullName evidence="11">C3H1-type domain-containing protein</fullName>
    </submittedName>
</protein>
<feature type="domain" description="C3H1-type" evidence="9">
    <location>
        <begin position="167"/>
        <end position="194"/>
    </location>
</feature>
<feature type="region of interest" description="Disordered" evidence="8">
    <location>
        <begin position="1"/>
        <end position="77"/>
    </location>
</feature>
<dbReference type="AlphaFoldDB" id="A0A914W6J4"/>
<feature type="region of interest" description="Disordered" evidence="8">
    <location>
        <begin position="199"/>
        <end position="269"/>
    </location>
</feature>
<evidence type="ECO:0000313" key="10">
    <source>
        <dbReference type="Proteomes" id="UP000887566"/>
    </source>
</evidence>
<dbReference type="PANTHER" id="PTHR12675:SF6">
    <property type="entry name" value="ZINC FINGER CCCH DOMAIN-CONTAINING PROTEIN 10"/>
    <property type="match status" value="1"/>
</dbReference>
<dbReference type="GO" id="GO:0043484">
    <property type="term" value="P:regulation of RNA splicing"/>
    <property type="evidence" value="ECO:0007669"/>
    <property type="project" value="TreeGrafter"/>
</dbReference>
<feature type="zinc finger region" description="C3H1-type" evidence="6">
    <location>
        <begin position="167"/>
        <end position="194"/>
    </location>
</feature>
<feature type="compositionally biased region" description="Basic and acidic residues" evidence="8">
    <location>
        <begin position="260"/>
        <end position="269"/>
    </location>
</feature>
<dbReference type="InterPro" id="IPR036855">
    <property type="entry name" value="Znf_CCCH_sf"/>
</dbReference>
<dbReference type="InterPro" id="IPR054429">
    <property type="entry name" value="Znf-CCCH_Muscleblind-like"/>
</dbReference>
<sequence length="409" mass="45691">MAENGRDEHEDTAETKVVSEQGDPQPPPADAADSTRSGDGDAQYHSAEGGRSPALPAGPHHIQRSPGGNGERRSSAGERTDICRDFLKNICNRGSRCKYYHPTEVQHDQQQEDVKFCIDYQNRGCGRENCRYVHAHREDADRYKRSGEVTLSLARAIAAVTSKDSVNGIPFCKEFQTGTCSRGNNRCRYWHINPAEERERRRMEQFHRSDYRGRSGSEHDYQPPPPPPMPYGRGDPYQPPPRPGYDYEASFADPLPLKRPRYEPEHRAPSPRYVHDLERKNGDLMKENEQLKRELTRERERYEDLYALFRQQSQGQASQAPASFAAPVVVQQPPIMSNTALVASAAAAPIYTATVPYAPGAPHATELVSLAQAVSLASQSAAIHQSRPPMSNPSDVAVHWSVAPSHWST</sequence>
<evidence type="ECO:0000256" key="8">
    <source>
        <dbReference type="SAM" id="MobiDB-lite"/>
    </source>
</evidence>
<keyword evidence="3 6" id="KW-0863">Zinc-finger</keyword>
<dbReference type="Proteomes" id="UP000887566">
    <property type="component" value="Unplaced"/>
</dbReference>
<accession>A0A914W6J4</accession>
<dbReference type="SUPFAM" id="SSF90229">
    <property type="entry name" value="CCCH zinc finger"/>
    <property type="match status" value="1"/>
</dbReference>
<proteinExistence type="inferred from homology"/>
<evidence type="ECO:0000313" key="11">
    <source>
        <dbReference type="WBParaSite" id="PSAMB.scaffold330size56329.g4938.t1"/>
    </source>
</evidence>
<evidence type="ECO:0000256" key="2">
    <source>
        <dbReference type="ARBA" id="ARBA00022737"/>
    </source>
</evidence>
<evidence type="ECO:0000256" key="3">
    <source>
        <dbReference type="ARBA" id="ARBA00022771"/>
    </source>
</evidence>
<evidence type="ECO:0000256" key="1">
    <source>
        <dbReference type="ARBA" id="ARBA00022723"/>
    </source>
</evidence>
<dbReference type="PANTHER" id="PTHR12675">
    <property type="entry name" value="MUSCLEBLIND-LIKE PROTEIN"/>
    <property type="match status" value="1"/>
</dbReference>
<evidence type="ECO:0000256" key="4">
    <source>
        <dbReference type="ARBA" id="ARBA00022833"/>
    </source>
</evidence>
<dbReference type="GO" id="GO:0003723">
    <property type="term" value="F:RNA binding"/>
    <property type="evidence" value="ECO:0007669"/>
    <property type="project" value="TreeGrafter"/>
</dbReference>
<comment type="similarity">
    <text evidence="5">Belongs to the muscleblind family.</text>
</comment>
<dbReference type="WBParaSite" id="PSAMB.scaffold330size56329.g4938.t1">
    <property type="protein sequence ID" value="PSAMB.scaffold330size56329.g4938.t1"/>
    <property type="gene ID" value="PSAMB.scaffold330size56329.g4938"/>
</dbReference>
<feature type="zinc finger region" description="C3H1-type" evidence="6">
    <location>
        <begin position="77"/>
        <end position="104"/>
    </location>
</feature>
<feature type="compositionally biased region" description="Basic and acidic residues" evidence="8">
    <location>
        <begin position="1"/>
        <end position="14"/>
    </location>
</feature>
<evidence type="ECO:0000256" key="5">
    <source>
        <dbReference type="ARBA" id="ARBA00038226"/>
    </source>
</evidence>
<keyword evidence="4 6" id="KW-0862">Zinc</keyword>
<organism evidence="10 11">
    <name type="scientific">Plectus sambesii</name>
    <dbReference type="NCBI Taxonomy" id="2011161"/>
    <lineage>
        <taxon>Eukaryota</taxon>
        <taxon>Metazoa</taxon>
        <taxon>Ecdysozoa</taxon>
        <taxon>Nematoda</taxon>
        <taxon>Chromadorea</taxon>
        <taxon>Plectida</taxon>
        <taxon>Plectina</taxon>
        <taxon>Plectoidea</taxon>
        <taxon>Plectidae</taxon>
        <taxon>Plectus</taxon>
    </lineage>
</organism>
<dbReference type="Gene3D" id="3.30.1370.210">
    <property type="match status" value="2"/>
</dbReference>
<dbReference type="InterPro" id="IPR000571">
    <property type="entry name" value="Znf_CCCH"/>
</dbReference>
<keyword evidence="2" id="KW-0677">Repeat</keyword>
<dbReference type="Pfam" id="PF22628">
    <property type="entry name" value="zf-CCCH_10"/>
    <property type="match status" value="1"/>
</dbReference>
<keyword evidence="7" id="KW-0175">Coiled coil</keyword>
<evidence type="ECO:0000256" key="7">
    <source>
        <dbReference type="SAM" id="Coils"/>
    </source>
</evidence>
<feature type="coiled-coil region" evidence="7">
    <location>
        <begin position="274"/>
        <end position="312"/>
    </location>
</feature>
<evidence type="ECO:0000256" key="6">
    <source>
        <dbReference type="PROSITE-ProRule" id="PRU00723"/>
    </source>
</evidence>
<feature type="domain" description="C3H1-type" evidence="9">
    <location>
        <begin position="77"/>
        <end position="104"/>
    </location>
</feature>
<name>A0A914W6J4_9BILA</name>
<keyword evidence="10" id="KW-1185">Reference proteome</keyword>
<evidence type="ECO:0000259" key="9">
    <source>
        <dbReference type="PROSITE" id="PS50103"/>
    </source>
</evidence>
<keyword evidence="1 6" id="KW-0479">Metal-binding</keyword>
<dbReference type="SMART" id="SM00356">
    <property type="entry name" value="ZnF_C3H1"/>
    <property type="match status" value="3"/>
</dbReference>
<dbReference type="PROSITE" id="PS50103">
    <property type="entry name" value="ZF_C3H1"/>
    <property type="match status" value="2"/>
</dbReference>
<reference evidence="11" key="1">
    <citation type="submission" date="2022-11" db="UniProtKB">
        <authorList>
            <consortium name="WormBaseParasite"/>
        </authorList>
    </citation>
    <scope>IDENTIFICATION</scope>
</reference>
<feature type="compositionally biased region" description="Basic and acidic residues" evidence="8">
    <location>
        <begin position="199"/>
        <end position="221"/>
    </location>
</feature>